<dbReference type="EC" id="2.4.1.17" evidence="3"/>
<dbReference type="Proteomes" id="UP000186922">
    <property type="component" value="Unassembled WGS sequence"/>
</dbReference>
<dbReference type="PANTHER" id="PTHR48049:SF132">
    <property type="entry name" value="GLYCOSYLTRANSFERASE"/>
    <property type="match status" value="1"/>
</dbReference>
<reference evidence="4 5" key="1">
    <citation type="journal article" date="2016" name="Nat. Commun.">
        <title>Extremotolerant tardigrade genome and improved radiotolerance of human cultured cells by tardigrade-unique protein.</title>
        <authorList>
            <person name="Hashimoto T."/>
            <person name="Horikawa D.D."/>
            <person name="Saito Y."/>
            <person name="Kuwahara H."/>
            <person name="Kozuka-Hata H."/>
            <person name="Shin-I T."/>
            <person name="Minakuchi Y."/>
            <person name="Ohishi K."/>
            <person name="Motoyama A."/>
            <person name="Aizu T."/>
            <person name="Enomoto A."/>
            <person name="Kondo K."/>
            <person name="Tanaka S."/>
            <person name="Hara Y."/>
            <person name="Koshikawa S."/>
            <person name="Sagara H."/>
            <person name="Miura T."/>
            <person name="Yokobori S."/>
            <person name="Miyagawa K."/>
            <person name="Suzuki Y."/>
            <person name="Kubo T."/>
            <person name="Oyama M."/>
            <person name="Kohara Y."/>
            <person name="Fujiyama A."/>
            <person name="Arakawa K."/>
            <person name="Katayama T."/>
            <person name="Toyoda A."/>
            <person name="Kunieda T."/>
        </authorList>
    </citation>
    <scope>NUCLEOTIDE SEQUENCE [LARGE SCALE GENOMIC DNA]</scope>
    <source>
        <strain evidence="4 5">YOKOZUNA-1</strain>
    </source>
</reference>
<dbReference type="GO" id="GO:0015020">
    <property type="term" value="F:glucuronosyltransferase activity"/>
    <property type="evidence" value="ECO:0007669"/>
    <property type="project" value="UniProtKB-EC"/>
</dbReference>
<comment type="catalytic activity">
    <reaction evidence="3">
        <text>glucuronate acceptor + UDP-alpha-D-glucuronate = acceptor beta-D-glucuronoside + UDP + H(+)</text>
        <dbReference type="Rhea" id="RHEA:21032"/>
        <dbReference type="ChEBI" id="CHEBI:15378"/>
        <dbReference type="ChEBI" id="CHEBI:58052"/>
        <dbReference type="ChEBI" id="CHEBI:58223"/>
        <dbReference type="ChEBI" id="CHEBI:132367"/>
        <dbReference type="ChEBI" id="CHEBI:132368"/>
        <dbReference type="EC" id="2.4.1.17"/>
    </reaction>
</comment>
<name>A0A1D1URA1_RAMVA</name>
<proteinExistence type="inferred from homology"/>
<evidence type="ECO:0000313" key="4">
    <source>
        <dbReference type="EMBL" id="GAU88728.1"/>
    </source>
</evidence>
<dbReference type="PROSITE" id="PS00375">
    <property type="entry name" value="UDPGT"/>
    <property type="match status" value="1"/>
</dbReference>
<comment type="caution">
    <text evidence="4">The sequence shown here is derived from an EMBL/GenBank/DDBJ whole genome shotgun (WGS) entry which is preliminary data.</text>
</comment>
<comment type="similarity">
    <text evidence="2">Belongs to the UDP-glycosyltransferase family.</text>
</comment>
<gene>
    <name evidence="4" type="primary">RvY_01367-1</name>
    <name evidence="4" type="synonym">RvY_01367.1</name>
    <name evidence="4" type="ORF">RvY_01367</name>
</gene>
<accession>A0A1D1URA1</accession>
<evidence type="ECO:0000256" key="1">
    <source>
        <dbReference type="ARBA" id="ARBA00022679"/>
    </source>
</evidence>
<dbReference type="Gene3D" id="3.40.50.2000">
    <property type="entry name" value="Glycogen Phosphorylase B"/>
    <property type="match status" value="2"/>
</dbReference>
<dbReference type="AlphaFoldDB" id="A0A1D1URA1"/>
<dbReference type="GO" id="GO:0016020">
    <property type="term" value="C:membrane"/>
    <property type="evidence" value="ECO:0007669"/>
    <property type="project" value="UniProtKB-SubCell"/>
</dbReference>
<dbReference type="SUPFAM" id="SSF53756">
    <property type="entry name" value="UDP-Glycosyltransferase/glycogen phosphorylase"/>
    <property type="match status" value="1"/>
</dbReference>
<evidence type="ECO:0000256" key="3">
    <source>
        <dbReference type="RuleBase" id="RU362059"/>
    </source>
</evidence>
<evidence type="ECO:0000313" key="5">
    <source>
        <dbReference type="Proteomes" id="UP000186922"/>
    </source>
</evidence>
<dbReference type="OrthoDB" id="5835829at2759"/>
<dbReference type="Pfam" id="PF00201">
    <property type="entry name" value="UDPGT"/>
    <property type="match status" value="1"/>
</dbReference>
<evidence type="ECO:0000256" key="2">
    <source>
        <dbReference type="RuleBase" id="RU003718"/>
    </source>
</evidence>
<dbReference type="CDD" id="cd03784">
    <property type="entry name" value="GT1_Gtf-like"/>
    <property type="match status" value="1"/>
</dbReference>
<dbReference type="GO" id="GO:0035251">
    <property type="term" value="F:UDP-glucosyltransferase activity"/>
    <property type="evidence" value="ECO:0007669"/>
    <property type="project" value="InterPro"/>
</dbReference>
<protein>
    <recommendedName>
        <fullName evidence="3">UDP-glucuronosyltransferase</fullName>
        <ecNumber evidence="3">2.4.1.17</ecNumber>
    </recommendedName>
</protein>
<keyword evidence="5" id="KW-1185">Reference proteome</keyword>
<keyword evidence="1 2" id="KW-0808">Transferase</keyword>
<keyword evidence="2" id="KW-0328">Glycosyltransferase</keyword>
<comment type="subcellular location">
    <subcellularLocation>
        <location evidence="3">Membrane</location>
        <topology evidence="3">Single-pass membrane protein</topology>
    </subcellularLocation>
</comment>
<dbReference type="InterPro" id="IPR035595">
    <property type="entry name" value="UDP_glycos_trans_CS"/>
</dbReference>
<dbReference type="EMBL" id="BDGG01000001">
    <property type="protein sequence ID" value="GAU88728.1"/>
    <property type="molecule type" value="Genomic_DNA"/>
</dbReference>
<organism evidence="4 5">
    <name type="scientific">Ramazzottius varieornatus</name>
    <name type="common">Water bear</name>
    <name type="synonym">Tardigrade</name>
    <dbReference type="NCBI Taxonomy" id="947166"/>
    <lineage>
        <taxon>Eukaryota</taxon>
        <taxon>Metazoa</taxon>
        <taxon>Ecdysozoa</taxon>
        <taxon>Tardigrada</taxon>
        <taxon>Eutardigrada</taxon>
        <taxon>Parachela</taxon>
        <taxon>Hypsibioidea</taxon>
        <taxon>Ramazzottiidae</taxon>
        <taxon>Ramazzottius</taxon>
    </lineage>
</organism>
<dbReference type="PANTHER" id="PTHR48049">
    <property type="entry name" value="GLYCOSYLTRANSFERASE"/>
    <property type="match status" value="1"/>
</dbReference>
<sequence>MPALSEDPSRKMHVLVLTFPAFGHITPMLELSRKIAKYHHVTFAISQACYKDLLEKDMYSEADKKNIQLHIVEDDIDMKQADATEIHRSFAYIWDKTLTAVRQLLSSVPTPVGLPTSRDPVDVVVADIFVAEALHVCIERSIPYYLFVPGNTDFIKYCLLLKEDTPTTETMGTFMDPIGPDGQIQTVGTVFKSSFFPIRTAFPDCKGIVANSARELERKTIAECEKDPLLAGKPFYCVGPLLPEEKSISDKVASCSALEKWLDGKENVVFISFGSVASPIPPQVKEIGSSLIGMNQPFIWSLRKTHHGFLPEELKSAVENFDGKGVILPWVDQKLVLGHPSVEVFVSHCGWNSTLEGLSGGKPIVCWPMFGDQLVNAEFITSRGAGTIITDGGIGGKVVPAAKIADTIKATKEKSGETARMWGKEIRMALQPGGTTVEEFLDFISFSHEKS</sequence>
<dbReference type="STRING" id="947166.A0A1D1URA1"/>
<dbReference type="InterPro" id="IPR002213">
    <property type="entry name" value="UDP_glucos_trans"/>
</dbReference>
<dbReference type="InterPro" id="IPR050481">
    <property type="entry name" value="UDP-glycosyltransf_plant"/>
</dbReference>